<keyword evidence="4" id="KW-0687">Ribonucleoprotein</keyword>
<feature type="non-terminal residue" evidence="5">
    <location>
        <position position="1"/>
    </location>
</feature>
<evidence type="ECO:0000313" key="6">
    <source>
        <dbReference type="Proteomes" id="UP000551443"/>
    </source>
</evidence>
<proteinExistence type="predicted"/>
<dbReference type="Proteomes" id="UP000551443">
    <property type="component" value="Unassembled WGS sequence"/>
</dbReference>
<reference evidence="5 6" key="1">
    <citation type="submission" date="2019-09" db="EMBL/GenBank/DDBJ databases">
        <title>Bird 10,000 Genomes (B10K) Project - Family phase.</title>
        <authorList>
            <person name="Zhang G."/>
        </authorList>
    </citation>
    <scope>NUCLEOTIDE SEQUENCE [LARGE SCALE GENOMIC DNA]</scope>
    <source>
        <strain evidence="5">OUT-0059</strain>
        <tissue evidence="5">Muscle</tissue>
    </source>
</reference>
<comment type="caution">
    <text evidence="5">The sequence shown here is derived from an EMBL/GenBank/DDBJ whole genome shotgun (WGS) entry which is preliminary data.</text>
</comment>
<dbReference type="GO" id="GO:0003735">
    <property type="term" value="F:structural constituent of ribosome"/>
    <property type="evidence" value="ECO:0007669"/>
    <property type="project" value="InterPro"/>
</dbReference>
<organism evidence="5 6">
    <name type="scientific">Xiphorhynchus elegans</name>
    <name type="common">elegant woodcreeper</name>
    <dbReference type="NCBI Taxonomy" id="269412"/>
    <lineage>
        <taxon>Eukaryota</taxon>
        <taxon>Metazoa</taxon>
        <taxon>Chordata</taxon>
        <taxon>Craniata</taxon>
        <taxon>Vertebrata</taxon>
        <taxon>Euteleostomi</taxon>
        <taxon>Archelosauria</taxon>
        <taxon>Archosauria</taxon>
        <taxon>Dinosauria</taxon>
        <taxon>Saurischia</taxon>
        <taxon>Theropoda</taxon>
        <taxon>Coelurosauria</taxon>
        <taxon>Aves</taxon>
        <taxon>Neognathae</taxon>
        <taxon>Neoaves</taxon>
        <taxon>Telluraves</taxon>
        <taxon>Australaves</taxon>
        <taxon>Passeriformes</taxon>
        <taxon>Dendrocolaptidae</taxon>
        <taxon>Xiphorhynchus</taxon>
    </lineage>
</organism>
<dbReference type="GO" id="GO:0006412">
    <property type="term" value="P:translation"/>
    <property type="evidence" value="ECO:0007669"/>
    <property type="project" value="InterPro"/>
</dbReference>
<protein>
    <submittedName>
        <fullName evidence="5">RT30 protein</fullName>
    </submittedName>
</protein>
<gene>
    <name evidence="5" type="primary">Mrps30</name>
    <name evidence="5" type="ORF">XIPELE_R08425</name>
</gene>
<dbReference type="EMBL" id="VZUH01089068">
    <property type="protein sequence ID" value="NXU95180.1"/>
    <property type="molecule type" value="Genomic_DNA"/>
</dbReference>
<dbReference type="AlphaFoldDB" id="A0A7L3Q075"/>
<sequence length="444" mass="49499">MAVLRARRLLRPARRWLSQAEPARPAPPSEPLYPPVVASITAKSKAAQQRRRELFKQRVHEAATVEEKLRLYGKLQRPKYMVFPQTFALNADRWYRSFTNTVFVPGMAPRAPAAPAAAAGAAPEAGGAPGAAAAPAAATVPEPEAGAAASLDVGELRSLVCDALLQESFYQNKKRPFLYRNQDHTPGPFLTQLVSTLAAFLSGHNPLLAASSLDLKPEVNYYWHHGEEVVVHGHRKGRVDPVRFQIDDNPHLQIRVPKQLPEVVPLESDLGDVPVINHKPSKLPLFKKQCENKVFIGSKVADPCCYGHTQFHLIPDRLKRERLIKARLEDQIEVVYRSNGIASLFAWTAAQAMYQGFWSDADVTRPFVSQAVVADGKYFAFFCYQLNTLALTAETIKNNPRKNICWGTDSKALYDVVEDGNVKGFNDEVLLHLVRFLLNRPKEL</sequence>
<feature type="non-terminal residue" evidence="5">
    <location>
        <position position="444"/>
    </location>
</feature>
<keyword evidence="2" id="KW-0689">Ribosomal protein</keyword>
<dbReference type="PANTHER" id="PTHR13014:SF3">
    <property type="entry name" value="LARGE RIBOSOMAL SUBUNIT PROTEIN ML65"/>
    <property type="match status" value="1"/>
</dbReference>
<evidence type="ECO:0000256" key="2">
    <source>
        <dbReference type="ARBA" id="ARBA00022980"/>
    </source>
</evidence>
<dbReference type="InterPro" id="IPR039982">
    <property type="entry name" value="Ribosomal_mL65"/>
</dbReference>
<dbReference type="PANTHER" id="PTHR13014">
    <property type="entry name" value="MITOCHONDRIAL 28S RIBOSOMAL PROTEIN S30/P52 PRO-APOTOTIC PROTEIN"/>
    <property type="match status" value="1"/>
</dbReference>
<dbReference type="InterPro" id="IPR010793">
    <property type="entry name" value="Ribosomal_mL37/mL65"/>
</dbReference>
<evidence type="ECO:0000256" key="4">
    <source>
        <dbReference type="ARBA" id="ARBA00023274"/>
    </source>
</evidence>
<evidence type="ECO:0000256" key="1">
    <source>
        <dbReference type="ARBA" id="ARBA00004173"/>
    </source>
</evidence>
<keyword evidence="3" id="KW-0496">Mitochondrion</keyword>
<evidence type="ECO:0000313" key="5">
    <source>
        <dbReference type="EMBL" id="NXU95180.1"/>
    </source>
</evidence>
<evidence type="ECO:0000256" key="3">
    <source>
        <dbReference type="ARBA" id="ARBA00023128"/>
    </source>
</evidence>
<name>A0A7L3Q075_9DEND</name>
<comment type="subcellular location">
    <subcellularLocation>
        <location evidence="1">Mitochondrion</location>
    </subcellularLocation>
</comment>
<dbReference type="GO" id="GO:0005762">
    <property type="term" value="C:mitochondrial large ribosomal subunit"/>
    <property type="evidence" value="ECO:0007669"/>
    <property type="project" value="TreeGrafter"/>
</dbReference>
<accession>A0A7L3Q075</accession>
<keyword evidence="6" id="KW-1185">Reference proteome</keyword>
<dbReference type="Pfam" id="PF07147">
    <property type="entry name" value="PDCD9"/>
    <property type="match status" value="1"/>
</dbReference>